<evidence type="ECO:0000313" key="2">
    <source>
        <dbReference type="Proteomes" id="UP000739411"/>
    </source>
</evidence>
<evidence type="ECO:0000313" key="1">
    <source>
        <dbReference type="EMBL" id="MBK7415527.1"/>
    </source>
</evidence>
<reference evidence="1 2" key="1">
    <citation type="submission" date="2020-10" db="EMBL/GenBank/DDBJ databases">
        <title>Connecting structure to function with the recovery of over 1000 high-quality activated sludge metagenome-assembled genomes encoding full-length rRNA genes using long-read sequencing.</title>
        <authorList>
            <person name="Singleton C.M."/>
            <person name="Petriglieri F."/>
            <person name="Kristensen J.M."/>
            <person name="Kirkegaard R.H."/>
            <person name="Michaelsen T.Y."/>
            <person name="Andersen M.H."/>
            <person name="Karst S.M."/>
            <person name="Dueholm M.S."/>
            <person name="Nielsen P.H."/>
            <person name="Albertsen M."/>
        </authorList>
    </citation>
    <scope>NUCLEOTIDE SEQUENCE [LARGE SCALE GENOMIC DNA]</scope>
    <source>
        <strain evidence="1">EsbW_18-Q3-R4-48_BATAC.463</strain>
    </source>
</reference>
<sequence length="252" mass="27686">MSHIAPLPADQLAVIAPQDIQRLAARMAQDAFAGIFRLTLNGSAKEMEAALAEVEPRCFNWCQAGSSNEAKALRMALLISGIDQWGLAYSQTFGLNAIPGVSSLLGQLRGRLDPQQDALFQQFYDQMSSVETDAVDFKVEVRRSIHLALWHAMVACEKEAEAQQVLKCLGGMMLVLDEKMPQLGWRLLADALASIQISLLSETIAASAIAQETTQQLFEALRQALPKERFQSILAYSGQAVLAWQQSRRPAN</sequence>
<proteinExistence type="predicted"/>
<dbReference type="Proteomes" id="UP000739411">
    <property type="component" value="Unassembled WGS sequence"/>
</dbReference>
<gene>
    <name evidence="1" type="ORF">IPJ38_10870</name>
</gene>
<name>A0A935K4K1_9RHOO</name>
<dbReference type="AlphaFoldDB" id="A0A935K4K1"/>
<organism evidence="1 2">
    <name type="scientific">Candidatus Dechloromonas phosphorivorans</name>
    <dbReference type="NCBI Taxonomy" id="2899244"/>
    <lineage>
        <taxon>Bacteria</taxon>
        <taxon>Pseudomonadati</taxon>
        <taxon>Pseudomonadota</taxon>
        <taxon>Betaproteobacteria</taxon>
        <taxon>Rhodocyclales</taxon>
        <taxon>Azonexaceae</taxon>
        <taxon>Dechloromonas</taxon>
    </lineage>
</organism>
<protein>
    <submittedName>
        <fullName evidence="1">Uncharacterized protein</fullName>
    </submittedName>
</protein>
<accession>A0A935K4K1</accession>
<dbReference type="EMBL" id="JADJMS010000021">
    <property type="protein sequence ID" value="MBK7415527.1"/>
    <property type="molecule type" value="Genomic_DNA"/>
</dbReference>
<comment type="caution">
    <text evidence="1">The sequence shown here is derived from an EMBL/GenBank/DDBJ whole genome shotgun (WGS) entry which is preliminary data.</text>
</comment>